<dbReference type="EMBL" id="JAUNZN010000004">
    <property type="protein sequence ID" value="KAK4822325.1"/>
    <property type="molecule type" value="Genomic_DNA"/>
</dbReference>
<dbReference type="AlphaFoldDB" id="A0AAN7NUR3"/>
<comment type="caution">
    <text evidence="2">The sequence shown here is derived from an EMBL/GenBank/DDBJ whole genome shotgun (WGS) entry which is preliminary data.</text>
</comment>
<evidence type="ECO:0000313" key="3">
    <source>
        <dbReference type="Proteomes" id="UP001333110"/>
    </source>
</evidence>
<proteinExistence type="predicted"/>
<accession>A0AAN7NUR3</accession>
<dbReference type="Proteomes" id="UP001333110">
    <property type="component" value="Unassembled WGS sequence"/>
</dbReference>
<evidence type="ECO:0000256" key="1">
    <source>
        <dbReference type="SAM" id="MobiDB-lite"/>
    </source>
</evidence>
<organism evidence="2 3">
    <name type="scientific">Mycteria americana</name>
    <name type="common">Wood stork</name>
    <dbReference type="NCBI Taxonomy" id="33587"/>
    <lineage>
        <taxon>Eukaryota</taxon>
        <taxon>Metazoa</taxon>
        <taxon>Chordata</taxon>
        <taxon>Craniata</taxon>
        <taxon>Vertebrata</taxon>
        <taxon>Euteleostomi</taxon>
        <taxon>Archelosauria</taxon>
        <taxon>Archosauria</taxon>
        <taxon>Dinosauria</taxon>
        <taxon>Saurischia</taxon>
        <taxon>Theropoda</taxon>
        <taxon>Coelurosauria</taxon>
        <taxon>Aves</taxon>
        <taxon>Neognathae</taxon>
        <taxon>Neoaves</taxon>
        <taxon>Aequornithes</taxon>
        <taxon>Ciconiiformes</taxon>
        <taxon>Ciconiidae</taxon>
        <taxon>Mycteria</taxon>
    </lineage>
</organism>
<keyword evidence="3" id="KW-1185">Reference proteome</keyword>
<evidence type="ECO:0000313" key="2">
    <source>
        <dbReference type="EMBL" id="KAK4822325.1"/>
    </source>
</evidence>
<feature type="compositionally biased region" description="Basic and acidic residues" evidence="1">
    <location>
        <begin position="202"/>
        <end position="211"/>
    </location>
</feature>
<reference evidence="2 3" key="1">
    <citation type="journal article" date="2023" name="J. Hered.">
        <title>Chromosome-level genome of the wood stork (Mycteria americana) provides insight into avian chromosome evolution.</title>
        <authorList>
            <person name="Flamio R. Jr."/>
            <person name="Ramstad K.M."/>
        </authorList>
    </citation>
    <scope>NUCLEOTIDE SEQUENCE [LARGE SCALE GENOMIC DNA]</scope>
    <source>
        <strain evidence="2">JAX WOST 10</strain>
    </source>
</reference>
<gene>
    <name evidence="2" type="ORF">QYF61_013024</name>
</gene>
<feature type="region of interest" description="Disordered" evidence="1">
    <location>
        <begin position="200"/>
        <end position="237"/>
    </location>
</feature>
<protein>
    <submittedName>
        <fullName evidence="2">Uncharacterized protein</fullName>
    </submittedName>
</protein>
<sequence>MGGYKVGTSSPDVTSCDPPTCLQPQLRMSGTAATASHLWKGVLAQCVLAIRDGCSFETTSAAFAALFAQRLPLSTCCREGDGEKVLKGKSLNQRGTALPCQPQLFCPSWDCCLPSPTYVPERSTTLGNTEGFHVSNCRAQKASGEVGQQEPGEVQRELQSSVLGVTPGTSTHQYTQYNHLESSSAEKDLRVLVDTKLTMTSDDGHCGKDGHQPAGLHQAERGQQVEGGHPAPLLSTGETQLGCWAPQHKTDMGLLEHVQ</sequence>
<name>A0AAN7NUR3_MYCAM</name>